<sequence length="92" mass="10261">MLREANLASSNGSPDIYGTGHLPDNTEFQHHKITDVIYKGSVQWAKTLDPKADTILQSGHNTKVGRSQDMPRPNREAIVAIDQDYVNLMDNL</sequence>
<evidence type="ECO:0000256" key="1">
    <source>
        <dbReference type="SAM" id="MobiDB-lite"/>
    </source>
</evidence>
<protein>
    <submittedName>
        <fullName evidence="2">Uncharacterized protein</fullName>
    </submittedName>
</protein>
<name>A0AAV4RM59_CAEEX</name>
<proteinExistence type="predicted"/>
<dbReference type="EMBL" id="BPLR01008262">
    <property type="protein sequence ID" value="GIY23318.1"/>
    <property type="molecule type" value="Genomic_DNA"/>
</dbReference>
<dbReference type="Proteomes" id="UP001054945">
    <property type="component" value="Unassembled WGS sequence"/>
</dbReference>
<feature type="region of interest" description="Disordered" evidence="1">
    <location>
        <begin position="1"/>
        <end position="23"/>
    </location>
</feature>
<evidence type="ECO:0000313" key="3">
    <source>
        <dbReference type="Proteomes" id="UP001054945"/>
    </source>
</evidence>
<reference evidence="2 3" key="1">
    <citation type="submission" date="2021-06" db="EMBL/GenBank/DDBJ databases">
        <title>Caerostris extrusa draft genome.</title>
        <authorList>
            <person name="Kono N."/>
            <person name="Arakawa K."/>
        </authorList>
    </citation>
    <scope>NUCLEOTIDE SEQUENCE [LARGE SCALE GENOMIC DNA]</scope>
</reference>
<comment type="caution">
    <text evidence="2">The sequence shown here is derived from an EMBL/GenBank/DDBJ whole genome shotgun (WGS) entry which is preliminary data.</text>
</comment>
<gene>
    <name evidence="2" type="ORF">CEXT_243891</name>
</gene>
<evidence type="ECO:0000313" key="2">
    <source>
        <dbReference type="EMBL" id="GIY23318.1"/>
    </source>
</evidence>
<organism evidence="2 3">
    <name type="scientific">Caerostris extrusa</name>
    <name type="common">Bark spider</name>
    <name type="synonym">Caerostris bankana</name>
    <dbReference type="NCBI Taxonomy" id="172846"/>
    <lineage>
        <taxon>Eukaryota</taxon>
        <taxon>Metazoa</taxon>
        <taxon>Ecdysozoa</taxon>
        <taxon>Arthropoda</taxon>
        <taxon>Chelicerata</taxon>
        <taxon>Arachnida</taxon>
        <taxon>Araneae</taxon>
        <taxon>Araneomorphae</taxon>
        <taxon>Entelegynae</taxon>
        <taxon>Araneoidea</taxon>
        <taxon>Araneidae</taxon>
        <taxon>Caerostris</taxon>
    </lineage>
</organism>
<accession>A0AAV4RM59</accession>
<keyword evidence="3" id="KW-1185">Reference proteome</keyword>
<dbReference type="AlphaFoldDB" id="A0AAV4RM59"/>